<dbReference type="PANTHER" id="PTHR12558:SF13">
    <property type="entry name" value="CELL DIVISION CYCLE PROTEIN 27 HOMOLOG"/>
    <property type="match status" value="1"/>
</dbReference>
<feature type="signal peptide" evidence="2">
    <location>
        <begin position="1"/>
        <end position="20"/>
    </location>
</feature>
<comment type="caution">
    <text evidence="3">The sequence shown here is derived from an EMBL/GenBank/DDBJ whole genome shotgun (WGS) entry which is preliminary data.</text>
</comment>
<dbReference type="InterPro" id="IPR019734">
    <property type="entry name" value="TPR_rpt"/>
</dbReference>
<evidence type="ECO:0000313" key="3">
    <source>
        <dbReference type="EMBL" id="GLR73085.1"/>
    </source>
</evidence>
<dbReference type="PANTHER" id="PTHR12558">
    <property type="entry name" value="CELL DIVISION CYCLE 16,23,27"/>
    <property type="match status" value="1"/>
</dbReference>
<dbReference type="Proteomes" id="UP001156601">
    <property type="component" value="Unassembled WGS sequence"/>
</dbReference>
<dbReference type="EMBL" id="BSOT01000019">
    <property type="protein sequence ID" value="GLR73085.1"/>
    <property type="molecule type" value="Genomic_DNA"/>
</dbReference>
<dbReference type="SUPFAM" id="SSF48452">
    <property type="entry name" value="TPR-like"/>
    <property type="match status" value="3"/>
</dbReference>
<dbReference type="Pfam" id="PF14559">
    <property type="entry name" value="TPR_19"/>
    <property type="match status" value="1"/>
</dbReference>
<feature type="chain" id="PRO_5041425725" description="PEP-CTERM system TPR-repeat lipoprotein" evidence="2">
    <location>
        <begin position="21"/>
        <end position="930"/>
    </location>
</feature>
<feature type="repeat" description="TPR" evidence="1">
    <location>
        <begin position="536"/>
        <end position="569"/>
    </location>
</feature>
<dbReference type="InterPro" id="IPR011990">
    <property type="entry name" value="TPR-like_helical_dom_sf"/>
</dbReference>
<dbReference type="PROSITE" id="PS50005">
    <property type="entry name" value="TPR"/>
    <property type="match status" value="2"/>
</dbReference>
<organism evidence="3 4">
    <name type="scientific">Agaribacter marinus</name>
    <dbReference type="NCBI Taxonomy" id="1431249"/>
    <lineage>
        <taxon>Bacteria</taxon>
        <taxon>Pseudomonadati</taxon>
        <taxon>Pseudomonadota</taxon>
        <taxon>Gammaproteobacteria</taxon>
        <taxon>Alteromonadales</taxon>
        <taxon>Alteromonadaceae</taxon>
        <taxon>Agaribacter</taxon>
    </lineage>
</organism>
<accession>A0AA37WMP6</accession>
<keyword evidence="4" id="KW-1185">Reference proteome</keyword>
<feature type="repeat" description="TPR" evidence="1">
    <location>
        <begin position="189"/>
        <end position="222"/>
    </location>
</feature>
<reference evidence="3" key="1">
    <citation type="journal article" date="2014" name="Int. J. Syst. Evol. Microbiol.">
        <title>Complete genome sequence of Corynebacterium casei LMG S-19264T (=DSM 44701T), isolated from a smear-ripened cheese.</title>
        <authorList>
            <consortium name="US DOE Joint Genome Institute (JGI-PGF)"/>
            <person name="Walter F."/>
            <person name="Albersmeier A."/>
            <person name="Kalinowski J."/>
            <person name="Ruckert C."/>
        </authorList>
    </citation>
    <scope>NUCLEOTIDE SEQUENCE</scope>
    <source>
        <strain evidence="3">NBRC 110023</strain>
    </source>
</reference>
<reference evidence="3" key="2">
    <citation type="submission" date="2023-01" db="EMBL/GenBank/DDBJ databases">
        <title>Draft genome sequence of Agaribacter marinus strain NBRC 110023.</title>
        <authorList>
            <person name="Sun Q."/>
            <person name="Mori K."/>
        </authorList>
    </citation>
    <scope>NUCLEOTIDE SEQUENCE</scope>
    <source>
        <strain evidence="3">NBRC 110023</strain>
    </source>
</reference>
<sequence>MRVFLFIISIFYVVSVPAQVADTYEKALQRYNENDIEEAYIYLKNALQQNPNHLPSKLLMGRTLFSKGFARDALIEFEESIAAGADENIIISDLARIHLYLGDEGAIFALSDIGLNTQNKFEISLIKATTAFNINDDELAEKYYKEALSILPDSKRALQSIAYFYLFTDRAEQAKIYISSLSEIDNNDQRTLHLQGQLAKRNNKDELALNYFQKAYELAPNDPLIQRTLANAYISVNDTENAKEVVEVIIKQTPDDPFALLLFGKLMETSSKVMDQEVFVEINQKLSLIPDEIKSERAELSFVMALATYMSGNYEQAVTELESYLIKNRRDINAIGILADTYMKLGQDFKALNLLDKNQPLIKDNLQLNLLLCNLYIDSPRSFKCELLLDEIQQIYGEKNPNLVFSRIQALLERGQNKEALSLFETLFSNQIDPVSMYTGVELYRVNGMLEESMKKVDALIQLNPNDHQALVIKAEIHITLAEYENALTILNDVLSKDGKHFLARKNKAIALLNIGEYNNAEVIFSQLINTNEKDSGLHTLLGQSLLAQDLHERALRALNRAKSLAPNDRYPSELLVQLHKRMGQEDKAIRELEALLREYFLYPPYIEEKAKLLIKINDFKSASEELKVLFGLWNKDAEKLLSLAPLQVKAQDLDSAIKSLITAEKITAYKVPVYIELIKVHLQRDEISKAKEISRRLEKQIPDSPVYMLLTGEIANAENDKKAAFKAYASAFSLDNSYVLSAIKLYQLAINGHQGEAVEKLLSDAIAAGSTPPVISNLLADYYVTQNKVEEALALYKKIDIDGYNNQSIVLNNIANLYLDSLRDFEQARSYINKALRVAPQSAEIIDTKGWILVNEGKFEEGLTFLRQAYTLLSDDPQIQYHLAFTLYKLDRITESQELIKSIMESPHFDFVADKVIELKALISTKEAA</sequence>
<evidence type="ECO:0000256" key="2">
    <source>
        <dbReference type="SAM" id="SignalP"/>
    </source>
</evidence>
<proteinExistence type="predicted"/>
<evidence type="ECO:0008006" key="5">
    <source>
        <dbReference type="Google" id="ProtNLM"/>
    </source>
</evidence>
<keyword evidence="2" id="KW-0732">Signal</keyword>
<keyword evidence="1" id="KW-0802">TPR repeat</keyword>
<protein>
    <recommendedName>
        <fullName evidence="5">PEP-CTERM system TPR-repeat lipoprotein</fullName>
    </recommendedName>
</protein>
<dbReference type="Gene3D" id="1.25.40.10">
    <property type="entry name" value="Tetratricopeptide repeat domain"/>
    <property type="match status" value="5"/>
</dbReference>
<dbReference type="RefSeq" id="WP_284219503.1">
    <property type="nucleotide sequence ID" value="NZ_BSOT01000019.1"/>
</dbReference>
<dbReference type="SMART" id="SM00028">
    <property type="entry name" value="TPR"/>
    <property type="match status" value="13"/>
</dbReference>
<dbReference type="Pfam" id="PF13181">
    <property type="entry name" value="TPR_8"/>
    <property type="match status" value="1"/>
</dbReference>
<name>A0AA37WMP6_9ALTE</name>
<dbReference type="AlphaFoldDB" id="A0AA37WMP6"/>
<evidence type="ECO:0000313" key="4">
    <source>
        <dbReference type="Proteomes" id="UP001156601"/>
    </source>
</evidence>
<gene>
    <name evidence="3" type="ORF">GCM10007852_39930</name>
</gene>
<evidence type="ECO:0000256" key="1">
    <source>
        <dbReference type="PROSITE-ProRule" id="PRU00339"/>
    </source>
</evidence>